<proteinExistence type="predicted"/>
<keyword evidence="1" id="KW-1185">Reference proteome</keyword>
<dbReference type="AlphaFoldDB" id="A0A915KIK3"/>
<evidence type="ECO:0000313" key="2">
    <source>
        <dbReference type="WBParaSite" id="nRc.2.0.1.t38660-RA"/>
    </source>
</evidence>
<reference evidence="2" key="1">
    <citation type="submission" date="2022-11" db="UniProtKB">
        <authorList>
            <consortium name="WormBaseParasite"/>
        </authorList>
    </citation>
    <scope>IDENTIFICATION</scope>
</reference>
<accession>A0A915KIK3</accession>
<organism evidence="1 2">
    <name type="scientific">Romanomermis culicivorax</name>
    <name type="common">Nematode worm</name>
    <dbReference type="NCBI Taxonomy" id="13658"/>
    <lineage>
        <taxon>Eukaryota</taxon>
        <taxon>Metazoa</taxon>
        <taxon>Ecdysozoa</taxon>
        <taxon>Nematoda</taxon>
        <taxon>Enoplea</taxon>
        <taxon>Dorylaimia</taxon>
        <taxon>Mermithida</taxon>
        <taxon>Mermithoidea</taxon>
        <taxon>Mermithidae</taxon>
        <taxon>Romanomermis</taxon>
    </lineage>
</organism>
<evidence type="ECO:0000313" key="1">
    <source>
        <dbReference type="Proteomes" id="UP000887565"/>
    </source>
</evidence>
<name>A0A915KIK3_ROMCU</name>
<dbReference type="Proteomes" id="UP000887565">
    <property type="component" value="Unplaced"/>
</dbReference>
<protein>
    <submittedName>
        <fullName evidence="2">Uncharacterized protein</fullName>
    </submittedName>
</protein>
<dbReference type="WBParaSite" id="nRc.2.0.1.t38660-RA">
    <property type="protein sequence ID" value="nRc.2.0.1.t38660-RA"/>
    <property type="gene ID" value="nRc.2.0.1.g38660"/>
</dbReference>
<sequence>MRTVGNTAWRRQVACELRSLQQKSCILYMLQPMHRQSADAIGDPGRCIGIGQWQIFGHRSITTPHIGALLHV</sequence>